<dbReference type="Pfam" id="PF10601">
    <property type="entry name" value="zf-LITAF-like"/>
    <property type="match status" value="1"/>
</dbReference>
<gene>
    <name evidence="3" type="ORF">BCR36DRAFT_413894</name>
</gene>
<feature type="domain" description="LITAF" evidence="2">
    <location>
        <begin position="440"/>
        <end position="495"/>
    </location>
</feature>
<dbReference type="InterPro" id="IPR006629">
    <property type="entry name" value="LITAF"/>
</dbReference>
<dbReference type="Proteomes" id="UP000193719">
    <property type="component" value="Unassembled WGS sequence"/>
</dbReference>
<proteinExistence type="predicted"/>
<dbReference type="OrthoDB" id="2156456at2759"/>
<evidence type="ECO:0000259" key="2">
    <source>
        <dbReference type="Pfam" id="PF10601"/>
    </source>
</evidence>
<dbReference type="EMBL" id="MCFH01000034">
    <property type="protein sequence ID" value="ORX46584.1"/>
    <property type="molecule type" value="Genomic_DNA"/>
</dbReference>
<feature type="transmembrane region" description="Helical" evidence="1">
    <location>
        <begin position="463"/>
        <end position="484"/>
    </location>
</feature>
<keyword evidence="1" id="KW-0472">Membrane</keyword>
<keyword evidence="1" id="KW-1133">Transmembrane helix</keyword>
<keyword evidence="4" id="KW-1185">Reference proteome</keyword>
<keyword evidence="1" id="KW-0812">Transmembrane</keyword>
<evidence type="ECO:0000313" key="3">
    <source>
        <dbReference type="EMBL" id="ORX46584.1"/>
    </source>
</evidence>
<sequence length="501" mass="58116">MENPVDIDINDINNNKYQLIDENILKNDNIENTTKVLLDDNNIDNNDNSVINNISIIVENINDNDSKHKENPSQTSDMEIHENKVIDSNKSNDNPIAENNDYHLTTSHSINSMNNIINSSNIEKESKEQDNNSIKRKKSNTLNIDIINEGRPNSISSFEFKDNLMTNSINQEQSISDYNSCDQVLPLKSKRPSLNFMKHITGFSELSKSKIKNKNSTKDECKADIYTNKKNNNGSIKKVIIRSDSNIIGHFDNVIVKEKKNKNVENNSIDENDINNKRFIKSCDDNPNHTVSFSGTGNIRNNILSTSYIVDNDINSDVSKAYSKSMPTTMNYNENNIMNPDNIDILDQNYEEKRNPEDNMFINSSLNGNINYNDFLFEEEENAENGEQSNINQEQIITDTQNQNKEQKKKVKTNTKNVTFNESECYYIPNIYEIHITEESVLYCNKCKKKEHIEIKREYNKTFWTLFILLLLCGVVFAWIPFLFNRFKYYSFYCKELFLKL</sequence>
<organism evidence="3 4">
    <name type="scientific">Piromyces finnis</name>
    <dbReference type="NCBI Taxonomy" id="1754191"/>
    <lineage>
        <taxon>Eukaryota</taxon>
        <taxon>Fungi</taxon>
        <taxon>Fungi incertae sedis</taxon>
        <taxon>Chytridiomycota</taxon>
        <taxon>Chytridiomycota incertae sedis</taxon>
        <taxon>Neocallimastigomycetes</taxon>
        <taxon>Neocallimastigales</taxon>
        <taxon>Neocallimastigaceae</taxon>
        <taxon>Piromyces</taxon>
    </lineage>
</organism>
<accession>A0A1Y1V3P0</accession>
<comment type="caution">
    <text evidence="3">The sequence shown here is derived from an EMBL/GenBank/DDBJ whole genome shotgun (WGS) entry which is preliminary data.</text>
</comment>
<evidence type="ECO:0000313" key="4">
    <source>
        <dbReference type="Proteomes" id="UP000193719"/>
    </source>
</evidence>
<name>A0A1Y1V3P0_9FUNG</name>
<protein>
    <recommendedName>
        <fullName evidence="2">LITAF domain-containing protein</fullName>
    </recommendedName>
</protein>
<evidence type="ECO:0000256" key="1">
    <source>
        <dbReference type="SAM" id="Phobius"/>
    </source>
</evidence>
<reference evidence="3 4" key="1">
    <citation type="submission" date="2016-08" db="EMBL/GenBank/DDBJ databases">
        <title>Genomes of anaerobic fungi encode conserved fungal cellulosomes for biomass hydrolysis.</title>
        <authorList>
            <consortium name="DOE Joint Genome Institute"/>
            <person name="Haitjema C.H."/>
            <person name="Gilmore S.P."/>
            <person name="Henske J.K."/>
            <person name="Solomon K.V."/>
            <person name="De Groot R."/>
            <person name="Kuo A."/>
            <person name="Mondo S.J."/>
            <person name="Salamov A.A."/>
            <person name="Labutti K."/>
            <person name="Zhao Z."/>
            <person name="Chiniquy J."/>
            <person name="Barry K."/>
            <person name="Brewer H.M."/>
            <person name="Purvine S.O."/>
            <person name="Wright A.T."/>
            <person name="Boxma B."/>
            <person name="Van Alen T."/>
            <person name="Hackstein J.H."/>
            <person name="Baker S.E."/>
            <person name="Grigoriev I.V."/>
            <person name="O'Malley M.A."/>
        </authorList>
    </citation>
    <scope>NUCLEOTIDE SEQUENCE [LARGE SCALE GENOMIC DNA]</scope>
    <source>
        <strain evidence="4">finn</strain>
    </source>
</reference>
<reference evidence="3 4" key="2">
    <citation type="submission" date="2016-08" db="EMBL/GenBank/DDBJ databases">
        <title>Pervasive Adenine N6-methylation of Active Genes in Fungi.</title>
        <authorList>
            <consortium name="DOE Joint Genome Institute"/>
            <person name="Mondo S.J."/>
            <person name="Dannebaum R.O."/>
            <person name="Kuo R.C."/>
            <person name="Labutti K."/>
            <person name="Haridas S."/>
            <person name="Kuo A."/>
            <person name="Salamov A."/>
            <person name="Ahrendt S.R."/>
            <person name="Lipzen A."/>
            <person name="Sullivan W."/>
            <person name="Andreopoulos W.B."/>
            <person name="Clum A."/>
            <person name="Lindquist E."/>
            <person name="Daum C."/>
            <person name="Ramamoorthy G.K."/>
            <person name="Gryganskyi A."/>
            <person name="Culley D."/>
            <person name="Magnuson J.K."/>
            <person name="James T.Y."/>
            <person name="O'Malley M.A."/>
            <person name="Stajich J.E."/>
            <person name="Spatafora J.W."/>
            <person name="Visel A."/>
            <person name="Grigoriev I.V."/>
        </authorList>
    </citation>
    <scope>NUCLEOTIDE SEQUENCE [LARGE SCALE GENOMIC DNA]</scope>
    <source>
        <strain evidence="4">finn</strain>
    </source>
</reference>
<dbReference type="AlphaFoldDB" id="A0A1Y1V3P0"/>